<organism evidence="14 15">
    <name type="scientific">Megalurothrips usitatus</name>
    <name type="common">bean blossom thrips</name>
    <dbReference type="NCBI Taxonomy" id="439358"/>
    <lineage>
        <taxon>Eukaryota</taxon>
        <taxon>Metazoa</taxon>
        <taxon>Ecdysozoa</taxon>
        <taxon>Arthropoda</taxon>
        <taxon>Hexapoda</taxon>
        <taxon>Insecta</taxon>
        <taxon>Pterygota</taxon>
        <taxon>Neoptera</taxon>
        <taxon>Paraneoptera</taxon>
        <taxon>Thysanoptera</taxon>
        <taxon>Terebrantia</taxon>
        <taxon>Thripoidea</taxon>
        <taxon>Thripidae</taxon>
        <taxon>Megalurothrips</taxon>
    </lineage>
</organism>
<feature type="region of interest" description="Disordered" evidence="12">
    <location>
        <begin position="402"/>
        <end position="446"/>
    </location>
</feature>
<dbReference type="PROSITE" id="PS50848">
    <property type="entry name" value="START"/>
    <property type="match status" value="1"/>
</dbReference>
<keyword evidence="3" id="KW-0963">Cytoplasm</keyword>
<dbReference type="SUPFAM" id="SSF55961">
    <property type="entry name" value="Bet v1-like"/>
    <property type="match status" value="1"/>
</dbReference>
<evidence type="ECO:0000256" key="2">
    <source>
        <dbReference type="ARBA" id="ARBA00022448"/>
    </source>
</evidence>
<evidence type="ECO:0000256" key="12">
    <source>
        <dbReference type="SAM" id="MobiDB-lite"/>
    </source>
</evidence>
<evidence type="ECO:0000256" key="4">
    <source>
        <dbReference type="ARBA" id="ARBA00022553"/>
    </source>
</evidence>
<keyword evidence="2" id="KW-0813">Transport</keyword>
<dbReference type="GO" id="GO:0005829">
    <property type="term" value="C:cytosol"/>
    <property type="evidence" value="ECO:0007669"/>
    <property type="project" value="UniProtKB-ARBA"/>
</dbReference>
<keyword evidence="15" id="KW-1185">Reference proteome</keyword>
<dbReference type="AlphaFoldDB" id="A0AAV7XNF8"/>
<keyword evidence="4" id="KW-0597">Phosphoprotein</keyword>
<dbReference type="InterPro" id="IPR002913">
    <property type="entry name" value="START_lipid-bd_dom"/>
</dbReference>
<dbReference type="FunFam" id="3.30.530.20:FF:000017">
    <property type="entry name" value="Phosphatidylcholine transfer protein, putative"/>
    <property type="match status" value="1"/>
</dbReference>
<evidence type="ECO:0000256" key="3">
    <source>
        <dbReference type="ARBA" id="ARBA00022490"/>
    </source>
</evidence>
<proteinExistence type="predicted"/>
<evidence type="ECO:0000313" key="14">
    <source>
        <dbReference type="EMBL" id="KAJ1526182.1"/>
    </source>
</evidence>
<dbReference type="GO" id="GO:0008289">
    <property type="term" value="F:lipid binding"/>
    <property type="evidence" value="ECO:0007669"/>
    <property type="project" value="UniProtKB-KW"/>
</dbReference>
<feature type="compositionally biased region" description="Basic and acidic residues" evidence="12">
    <location>
        <begin position="402"/>
        <end position="434"/>
    </location>
</feature>
<dbReference type="Proteomes" id="UP001075354">
    <property type="component" value="Chromosome 7"/>
</dbReference>
<keyword evidence="6" id="KW-0445">Lipid transport</keyword>
<dbReference type="PANTHER" id="PTHR19308:SF8">
    <property type="entry name" value="STAR-RELATED LIPID TRANSFER PROTEIN 7, MITOCHONDRIAL"/>
    <property type="match status" value="1"/>
</dbReference>
<sequence>MNCGRLCGQLLIGHRGLAQGLTVYGPCRVQVQSLLREASVQTRLFRTDFRRHESLLARLRKGFQQHAVGISRACARQVEYVMALRIRRAQQAGLFYFHLCGGAYLRDFVTRIFSRILLRLRASLRHSPNNLLLSASVMPFFRWNEERIPSDFMMRYSKELEAVACLRGHTCGQPGNPGKPNDKKRSPSLTCPSHFHDDRPEDPWELFIHQGNLLVWRREVPNHRGEGLFEYKVYGSYDDITAVDFLAVHVDTEFRREWDASAVILDVLETDEESNSEVVYWEMQWPRMMSNRDYVYKRRYIIDEDQKVIVFVNQNTEHEAAPVRAGKQRVTEYWSIIVIKPLSDLDKPGLEFSMTYFDNPGLVFPSAFASWATATGFPDYLNKLHMATLKFADRRMKEEEAAAARKAAEAAEAAAREDKRRKEEEERRKLDTSHPHPSPPETWEVFVGGGPVLSSTACDPTNPNEQLNYLLNKLMLLGT</sequence>
<protein>
    <recommendedName>
        <fullName evidence="9">Phosphatidylcholine transfer protein</fullName>
    </recommendedName>
    <alternativeName>
        <fullName evidence="11">START domain-containing protein 2</fullName>
    </alternativeName>
    <alternativeName>
        <fullName evidence="10">StAR-related lipid transfer protein 2</fullName>
    </alternativeName>
</protein>
<evidence type="ECO:0000313" key="15">
    <source>
        <dbReference type="Proteomes" id="UP001075354"/>
    </source>
</evidence>
<gene>
    <name evidence="14" type="ORF">ONE63_009341</name>
</gene>
<keyword evidence="7" id="KW-0446">Lipid-binding</keyword>
<evidence type="ECO:0000256" key="5">
    <source>
        <dbReference type="ARBA" id="ARBA00022990"/>
    </source>
</evidence>
<dbReference type="EMBL" id="JAPTSV010000007">
    <property type="protein sequence ID" value="KAJ1526182.1"/>
    <property type="molecule type" value="Genomic_DNA"/>
</dbReference>
<comment type="subcellular location">
    <subcellularLocation>
        <location evidence="1">Cytoplasm</location>
    </subcellularLocation>
</comment>
<dbReference type="Pfam" id="PF01852">
    <property type="entry name" value="START"/>
    <property type="match status" value="1"/>
</dbReference>
<dbReference type="InterPro" id="IPR023393">
    <property type="entry name" value="START-like_dom_sf"/>
</dbReference>
<evidence type="ECO:0000256" key="11">
    <source>
        <dbReference type="ARBA" id="ARBA00079049"/>
    </source>
</evidence>
<dbReference type="Gene3D" id="3.30.530.20">
    <property type="match status" value="1"/>
</dbReference>
<dbReference type="GO" id="GO:0006869">
    <property type="term" value="P:lipid transport"/>
    <property type="evidence" value="ECO:0007669"/>
    <property type="project" value="UniProtKB-KW"/>
</dbReference>
<evidence type="ECO:0000256" key="6">
    <source>
        <dbReference type="ARBA" id="ARBA00023055"/>
    </source>
</evidence>
<evidence type="ECO:0000256" key="9">
    <source>
        <dbReference type="ARBA" id="ARBA00069061"/>
    </source>
</evidence>
<reference evidence="14" key="1">
    <citation type="submission" date="2022-12" db="EMBL/GenBank/DDBJ databases">
        <title>Chromosome-level genome assembly of the bean flower thrips Megalurothrips usitatus.</title>
        <authorList>
            <person name="Ma L."/>
            <person name="Liu Q."/>
            <person name="Li H."/>
            <person name="Cai W."/>
        </authorList>
    </citation>
    <scope>NUCLEOTIDE SEQUENCE</scope>
    <source>
        <strain evidence="14">Cailab_2022a</strain>
    </source>
</reference>
<evidence type="ECO:0000259" key="13">
    <source>
        <dbReference type="PROSITE" id="PS50848"/>
    </source>
</evidence>
<evidence type="ECO:0000256" key="7">
    <source>
        <dbReference type="ARBA" id="ARBA00023121"/>
    </source>
</evidence>
<name>A0AAV7XNF8_9NEOP</name>
<comment type="caution">
    <text evidence="14">The sequence shown here is derived from an EMBL/GenBank/DDBJ whole genome shotgun (WGS) entry which is preliminary data.</text>
</comment>
<evidence type="ECO:0000256" key="1">
    <source>
        <dbReference type="ARBA" id="ARBA00004496"/>
    </source>
</evidence>
<dbReference type="InterPro" id="IPR051213">
    <property type="entry name" value="START_lipid_transfer"/>
</dbReference>
<feature type="domain" description="START" evidence="13">
    <location>
        <begin position="201"/>
        <end position="393"/>
    </location>
</feature>
<accession>A0AAV7XNF8</accession>
<evidence type="ECO:0000256" key="10">
    <source>
        <dbReference type="ARBA" id="ARBA00077188"/>
    </source>
</evidence>
<evidence type="ECO:0000256" key="8">
    <source>
        <dbReference type="ARBA" id="ARBA00063535"/>
    </source>
</evidence>
<comment type="subunit">
    <text evidence="8">Interacts with ACOT13/THEM2.</text>
</comment>
<feature type="region of interest" description="Disordered" evidence="12">
    <location>
        <begin position="171"/>
        <end position="193"/>
    </location>
</feature>
<dbReference type="PANTHER" id="PTHR19308">
    <property type="entry name" value="PHOSPHATIDYLCHOLINE TRANSFER PROTEIN"/>
    <property type="match status" value="1"/>
</dbReference>
<keyword evidence="5" id="KW-0007">Acetylation</keyword>